<comment type="caution">
    <text evidence="2">The sequence shown here is derived from an EMBL/GenBank/DDBJ whole genome shotgun (WGS) entry which is preliminary data.</text>
</comment>
<reference evidence="3" key="1">
    <citation type="journal article" date="2019" name="Int. J. Syst. Evol. Microbiol.">
        <title>The Global Catalogue of Microorganisms (GCM) 10K type strain sequencing project: providing services to taxonomists for standard genome sequencing and annotation.</title>
        <authorList>
            <consortium name="The Broad Institute Genomics Platform"/>
            <consortium name="The Broad Institute Genome Sequencing Center for Infectious Disease"/>
            <person name="Wu L."/>
            <person name="Ma J."/>
        </authorList>
    </citation>
    <scope>NUCLEOTIDE SEQUENCE [LARGE SCALE GENOMIC DNA]</scope>
    <source>
        <strain evidence="3">KCTC 42899</strain>
    </source>
</reference>
<dbReference type="EMBL" id="JBHRXJ010000016">
    <property type="protein sequence ID" value="MFC3529912.1"/>
    <property type="molecule type" value="Genomic_DNA"/>
</dbReference>
<dbReference type="SUPFAM" id="SSF53697">
    <property type="entry name" value="SIS domain"/>
    <property type="match status" value="1"/>
</dbReference>
<dbReference type="InterPro" id="IPR047640">
    <property type="entry name" value="RpiR-like"/>
</dbReference>
<name>A0ABV7R946_9RHOB</name>
<dbReference type="InterPro" id="IPR046348">
    <property type="entry name" value="SIS_dom_sf"/>
</dbReference>
<proteinExistence type="predicted"/>
<keyword evidence="3" id="KW-1185">Reference proteome</keyword>
<gene>
    <name evidence="2" type="ORF">ACFOMH_17190</name>
</gene>
<dbReference type="InterPro" id="IPR036388">
    <property type="entry name" value="WH-like_DNA-bd_sf"/>
</dbReference>
<dbReference type="RefSeq" id="WP_377746034.1">
    <property type="nucleotide sequence ID" value="NZ_JBHRXJ010000016.1"/>
</dbReference>
<evidence type="ECO:0000259" key="1">
    <source>
        <dbReference type="PROSITE" id="PS51071"/>
    </source>
</evidence>
<evidence type="ECO:0000313" key="2">
    <source>
        <dbReference type="EMBL" id="MFC3529912.1"/>
    </source>
</evidence>
<dbReference type="SUPFAM" id="SSF46689">
    <property type="entry name" value="Homeodomain-like"/>
    <property type="match status" value="1"/>
</dbReference>
<sequence>MTDRPNISVDSRFAANLKACLPDLTKSEARIARFLLLNEADLALETGASLAAKAGVSEITVSRFLRRIGYKGMAALKGDLKTARLADRMGEAPGDMAGDVAGLPDDIAAAITREAEAILSLTAQLKRPEWRRAIDLIWDRDVVYVTGFQTIRGLAEDFARRLAITRNSVRFLSPHDSGLSEWVTHQGQRPRSRLLILIDVVPYAREAAPIAALCRKLGFELIVITDEFNSWAYEQTPLVFHGATKVGTFLESTGPMATLLNLIVHAVAGKDPDRTRERIDAWPRLLKDLNLY</sequence>
<accession>A0ABV7R946</accession>
<dbReference type="PANTHER" id="PTHR30514:SF18">
    <property type="entry name" value="RPIR-FAMILY TRANSCRIPTIONAL REGULATOR"/>
    <property type="match status" value="1"/>
</dbReference>
<dbReference type="InterPro" id="IPR000281">
    <property type="entry name" value="HTH_RpiR"/>
</dbReference>
<dbReference type="Gene3D" id="3.40.50.10490">
    <property type="entry name" value="Glucose-6-phosphate isomerase like protein, domain 1"/>
    <property type="match status" value="1"/>
</dbReference>
<dbReference type="Gene3D" id="1.10.10.10">
    <property type="entry name" value="Winged helix-like DNA-binding domain superfamily/Winged helix DNA-binding domain"/>
    <property type="match status" value="1"/>
</dbReference>
<evidence type="ECO:0000313" key="3">
    <source>
        <dbReference type="Proteomes" id="UP001595721"/>
    </source>
</evidence>
<feature type="domain" description="HTH rpiR-type" evidence="1">
    <location>
        <begin position="11"/>
        <end position="87"/>
    </location>
</feature>
<dbReference type="Proteomes" id="UP001595721">
    <property type="component" value="Unassembled WGS sequence"/>
</dbReference>
<dbReference type="PROSITE" id="PS51071">
    <property type="entry name" value="HTH_RPIR"/>
    <property type="match status" value="1"/>
</dbReference>
<dbReference type="PANTHER" id="PTHR30514">
    <property type="entry name" value="GLUCOKINASE"/>
    <property type="match status" value="1"/>
</dbReference>
<protein>
    <submittedName>
        <fullName evidence="2">MurR/RpiR family transcriptional regulator</fullName>
    </submittedName>
</protein>
<dbReference type="Pfam" id="PF01418">
    <property type="entry name" value="HTH_6"/>
    <property type="match status" value="1"/>
</dbReference>
<organism evidence="2 3">
    <name type="scientific">Paracoccus mangrovi</name>
    <dbReference type="NCBI Taxonomy" id="1715645"/>
    <lineage>
        <taxon>Bacteria</taxon>
        <taxon>Pseudomonadati</taxon>
        <taxon>Pseudomonadota</taxon>
        <taxon>Alphaproteobacteria</taxon>
        <taxon>Rhodobacterales</taxon>
        <taxon>Paracoccaceae</taxon>
        <taxon>Paracoccus</taxon>
    </lineage>
</organism>
<dbReference type="InterPro" id="IPR009057">
    <property type="entry name" value="Homeodomain-like_sf"/>
</dbReference>